<dbReference type="GO" id="GO:0012505">
    <property type="term" value="C:endomembrane system"/>
    <property type="evidence" value="ECO:0007669"/>
    <property type="project" value="UniProtKB-SubCell"/>
</dbReference>
<feature type="transmembrane region" description="Helical" evidence="17">
    <location>
        <begin position="53"/>
        <end position="71"/>
    </location>
</feature>
<comment type="catalytic activity">
    <reaction evidence="15">
        <text>13-(9Z-hexadecenoyloxy)-octadecanoate + H2O = 13-hydroxy-octadecanoate + (9Z)-hexadecenoate + H(+)</text>
        <dbReference type="Rhea" id="RHEA:52076"/>
        <dbReference type="ChEBI" id="CHEBI:15377"/>
        <dbReference type="ChEBI" id="CHEBI:15378"/>
        <dbReference type="ChEBI" id="CHEBI:32372"/>
        <dbReference type="ChEBI" id="CHEBI:136304"/>
        <dbReference type="ChEBI" id="CHEBI:136315"/>
    </reaction>
    <physiologicalReaction direction="left-to-right" evidence="15">
        <dbReference type="Rhea" id="RHEA:52077"/>
    </physiologicalReaction>
</comment>
<comment type="catalytic activity">
    <reaction evidence="12">
        <text>9-(9Z-octadecenoyloxy)-octadecanoate + H2O = 9-hydroxy-octadecanoate + (9Z)-octadecenoate + H(+)</text>
        <dbReference type="Rhea" id="RHEA:52048"/>
        <dbReference type="ChEBI" id="CHEBI:15377"/>
        <dbReference type="ChEBI" id="CHEBI:15378"/>
        <dbReference type="ChEBI" id="CHEBI:30823"/>
        <dbReference type="ChEBI" id="CHEBI:136282"/>
        <dbReference type="ChEBI" id="CHEBI:136286"/>
    </reaction>
    <physiologicalReaction direction="left-to-right" evidence="12">
        <dbReference type="Rhea" id="RHEA:52049"/>
    </physiologicalReaction>
</comment>
<dbReference type="AlphaFoldDB" id="A0A2P2I1V6"/>
<comment type="catalytic activity">
    <reaction evidence="7">
        <text>12-hexadecanoyloxy-octadecanoate + H2O = 12-hydroxyoctadecanoate + hexadecanoate + H(+)</text>
        <dbReference type="Rhea" id="RHEA:52056"/>
        <dbReference type="ChEBI" id="CHEBI:7896"/>
        <dbReference type="ChEBI" id="CHEBI:15377"/>
        <dbReference type="ChEBI" id="CHEBI:15378"/>
        <dbReference type="ChEBI" id="CHEBI:83677"/>
        <dbReference type="ChEBI" id="CHEBI:84201"/>
    </reaction>
    <physiologicalReaction direction="left-to-right" evidence="7">
        <dbReference type="Rhea" id="RHEA:52057"/>
    </physiologicalReaction>
</comment>
<dbReference type="EMBL" id="IACF01002224">
    <property type="protein sequence ID" value="LAB67886.1"/>
    <property type="molecule type" value="mRNA"/>
</dbReference>
<name>A0A2P2I1V6_9CRUS</name>
<keyword evidence="4 17" id="KW-0812">Transmembrane</keyword>
<feature type="transmembrane region" description="Helical" evidence="17">
    <location>
        <begin position="196"/>
        <end position="215"/>
    </location>
</feature>
<comment type="catalytic activity">
    <reaction evidence="10">
        <text>12-octadecanoyloxy-octadecanoate + H2O = 12-hydroxyoctadecanoate + octadecanoate + H(+)</text>
        <dbReference type="Rhea" id="RHEA:52080"/>
        <dbReference type="ChEBI" id="CHEBI:15377"/>
        <dbReference type="ChEBI" id="CHEBI:15378"/>
        <dbReference type="ChEBI" id="CHEBI:25629"/>
        <dbReference type="ChEBI" id="CHEBI:84201"/>
        <dbReference type="ChEBI" id="CHEBI:136330"/>
    </reaction>
    <physiologicalReaction direction="left-to-right" evidence="10">
        <dbReference type="Rhea" id="RHEA:52081"/>
    </physiologicalReaction>
</comment>
<evidence type="ECO:0000256" key="14">
    <source>
        <dbReference type="ARBA" id="ARBA00049296"/>
    </source>
</evidence>
<feature type="transmembrane region" description="Helical" evidence="17">
    <location>
        <begin position="83"/>
        <end position="109"/>
    </location>
</feature>
<evidence type="ECO:0000256" key="8">
    <source>
        <dbReference type="ARBA" id="ARBA00047427"/>
    </source>
</evidence>
<dbReference type="Pfam" id="PF04750">
    <property type="entry name" value="Far-17a_AIG1"/>
    <property type="match status" value="1"/>
</dbReference>
<evidence type="ECO:0000256" key="1">
    <source>
        <dbReference type="ARBA" id="ARBA00000923"/>
    </source>
</evidence>
<evidence type="ECO:0000256" key="15">
    <source>
        <dbReference type="ARBA" id="ARBA00049322"/>
    </source>
</evidence>
<comment type="catalytic activity">
    <reaction evidence="11">
        <text>12-(9Z-octadecenoyloxy)-octadecanoate + H2O = 12-hydroxyoctadecanoate + (9Z)-octadecenoate + H(+)</text>
        <dbReference type="Rhea" id="RHEA:52060"/>
        <dbReference type="ChEBI" id="CHEBI:15377"/>
        <dbReference type="ChEBI" id="CHEBI:15378"/>
        <dbReference type="ChEBI" id="CHEBI:30823"/>
        <dbReference type="ChEBI" id="CHEBI:84201"/>
        <dbReference type="ChEBI" id="CHEBI:136302"/>
    </reaction>
    <physiologicalReaction direction="left-to-right" evidence="11">
        <dbReference type="Rhea" id="RHEA:52061"/>
    </physiologicalReaction>
</comment>
<evidence type="ECO:0000256" key="3">
    <source>
        <dbReference type="ARBA" id="ARBA00009300"/>
    </source>
</evidence>
<comment type="catalytic activity">
    <reaction evidence="8">
        <text>13-octadecanoyloxy-octadecanoate + H2O = 13-hydroxy-octadecanoate + octadecanoate + H(+)</text>
        <dbReference type="Rhea" id="RHEA:52084"/>
        <dbReference type="ChEBI" id="CHEBI:15377"/>
        <dbReference type="ChEBI" id="CHEBI:15378"/>
        <dbReference type="ChEBI" id="CHEBI:25629"/>
        <dbReference type="ChEBI" id="CHEBI:136304"/>
        <dbReference type="ChEBI" id="CHEBI:136335"/>
    </reaction>
    <physiologicalReaction direction="left-to-right" evidence="8">
        <dbReference type="Rhea" id="RHEA:52085"/>
    </physiologicalReaction>
</comment>
<comment type="catalytic activity">
    <reaction evidence="16">
        <text>12-(9Z-hexadecenoyloxy)-octadecanoate + H2O = 12-hydroxyoctadecanoate + (9Z)-hexadecenoate + H(+)</text>
        <dbReference type="Rhea" id="RHEA:52072"/>
        <dbReference type="ChEBI" id="CHEBI:15377"/>
        <dbReference type="ChEBI" id="CHEBI:15378"/>
        <dbReference type="ChEBI" id="CHEBI:32372"/>
        <dbReference type="ChEBI" id="CHEBI:84201"/>
        <dbReference type="ChEBI" id="CHEBI:136312"/>
    </reaction>
    <physiologicalReaction direction="left-to-right" evidence="16">
        <dbReference type="Rhea" id="RHEA:52073"/>
    </physiologicalReaction>
</comment>
<comment type="catalytic activity">
    <reaction evidence="1">
        <text>9-(9Z-hexadecenoyloxy)-octadecanoate + H2O = (9Z)-hexadecenoate + 9-hydroxy-octadecanoate + H(+)</text>
        <dbReference type="Rhea" id="RHEA:52068"/>
        <dbReference type="ChEBI" id="CHEBI:15377"/>
        <dbReference type="ChEBI" id="CHEBI:15378"/>
        <dbReference type="ChEBI" id="CHEBI:32372"/>
        <dbReference type="ChEBI" id="CHEBI:136286"/>
        <dbReference type="ChEBI" id="CHEBI:136309"/>
    </reaction>
    <physiologicalReaction direction="left-to-right" evidence="1">
        <dbReference type="Rhea" id="RHEA:52069"/>
    </physiologicalReaction>
</comment>
<proteinExistence type="evidence at transcript level"/>
<comment type="similarity">
    <text evidence="3">Belongs to the AIG1 family.</text>
</comment>
<evidence type="ECO:0000256" key="10">
    <source>
        <dbReference type="ARBA" id="ARBA00048680"/>
    </source>
</evidence>
<evidence type="ECO:0000313" key="18">
    <source>
        <dbReference type="EMBL" id="LAB67886.1"/>
    </source>
</evidence>
<evidence type="ECO:0000256" key="17">
    <source>
        <dbReference type="SAM" id="Phobius"/>
    </source>
</evidence>
<keyword evidence="5 17" id="KW-1133">Transmembrane helix</keyword>
<evidence type="ECO:0000256" key="13">
    <source>
        <dbReference type="ARBA" id="ARBA00049221"/>
    </source>
</evidence>
<evidence type="ECO:0000256" key="6">
    <source>
        <dbReference type="ARBA" id="ARBA00023136"/>
    </source>
</evidence>
<dbReference type="PANTHER" id="PTHR10989">
    <property type="entry name" value="ANDROGEN-INDUCED PROTEIN 1-RELATED"/>
    <property type="match status" value="1"/>
</dbReference>
<feature type="transmembrane region" description="Helical" evidence="17">
    <location>
        <begin position="7"/>
        <end position="25"/>
    </location>
</feature>
<comment type="catalytic activity">
    <reaction evidence="13">
        <text>9-octadecanoyloxy-octadecanoate + H2O = 9-hydroxy-octadecanoate + octadecanoate + H(+)</text>
        <dbReference type="Rhea" id="RHEA:52096"/>
        <dbReference type="ChEBI" id="CHEBI:15377"/>
        <dbReference type="ChEBI" id="CHEBI:15378"/>
        <dbReference type="ChEBI" id="CHEBI:25629"/>
        <dbReference type="ChEBI" id="CHEBI:136286"/>
        <dbReference type="ChEBI" id="CHEBI:136373"/>
    </reaction>
    <physiologicalReaction direction="left-to-right" evidence="13">
        <dbReference type="Rhea" id="RHEA:52097"/>
    </physiologicalReaction>
</comment>
<dbReference type="InterPro" id="IPR006838">
    <property type="entry name" value="ADTRP_AIG1"/>
</dbReference>
<organism evidence="18">
    <name type="scientific">Hirondellea gigas</name>
    <dbReference type="NCBI Taxonomy" id="1518452"/>
    <lineage>
        <taxon>Eukaryota</taxon>
        <taxon>Metazoa</taxon>
        <taxon>Ecdysozoa</taxon>
        <taxon>Arthropoda</taxon>
        <taxon>Crustacea</taxon>
        <taxon>Multicrustacea</taxon>
        <taxon>Malacostraca</taxon>
        <taxon>Eumalacostraca</taxon>
        <taxon>Peracarida</taxon>
        <taxon>Amphipoda</taxon>
        <taxon>Amphilochidea</taxon>
        <taxon>Lysianassida</taxon>
        <taxon>Lysianassidira</taxon>
        <taxon>Lysianassoidea</taxon>
        <taxon>Lysianassidae</taxon>
        <taxon>Hirondellea</taxon>
    </lineage>
</organism>
<evidence type="ECO:0000256" key="11">
    <source>
        <dbReference type="ARBA" id="ARBA00048701"/>
    </source>
</evidence>
<evidence type="ECO:0000256" key="9">
    <source>
        <dbReference type="ARBA" id="ARBA00047863"/>
    </source>
</evidence>
<evidence type="ECO:0000256" key="4">
    <source>
        <dbReference type="ARBA" id="ARBA00022692"/>
    </source>
</evidence>
<dbReference type="EMBL" id="IACT01002211">
    <property type="protein sequence ID" value="LAC21503.1"/>
    <property type="molecule type" value="mRNA"/>
</dbReference>
<accession>A0A2P2I1V6</accession>
<feature type="transmembrane region" description="Helical" evidence="17">
    <location>
        <begin position="157"/>
        <end position="176"/>
    </location>
</feature>
<dbReference type="GO" id="GO:0016020">
    <property type="term" value="C:membrane"/>
    <property type="evidence" value="ECO:0007669"/>
    <property type="project" value="InterPro"/>
</dbReference>
<comment type="subcellular location">
    <subcellularLocation>
        <location evidence="2">Endomembrane system</location>
        <topology evidence="2">Multi-pass membrane protein</topology>
    </subcellularLocation>
</comment>
<reference evidence="18" key="2">
    <citation type="journal article" date="2018" name="Biosci. Biotechnol. Biochem.">
        <title>Polysaccharide hydrolase of the hadal zone amphipods Hirondellea gigas.</title>
        <authorList>
            <person name="Kobayashi H."/>
            <person name="Nagahama T."/>
            <person name="Arai W."/>
            <person name="Sasagawa Y."/>
            <person name="Umeda M."/>
            <person name="Hayashi T."/>
            <person name="Nikaido I."/>
            <person name="Watanabe H."/>
            <person name="Oguri K."/>
            <person name="Kitazato H."/>
            <person name="Fujioka K."/>
            <person name="Kido Y."/>
            <person name="Takami H."/>
        </authorList>
    </citation>
    <scope>NUCLEOTIDE SEQUENCE</scope>
    <source>
        <tissue evidence="18">Whole body</tissue>
    </source>
</reference>
<evidence type="ECO:0000256" key="16">
    <source>
        <dbReference type="ARBA" id="ARBA00049428"/>
    </source>
</evidence>
<keyword evidence="6 17" id="KW-0472">Membrane</keyword>
<reference evidence="19" key="1">
    <citation type="submission" date="2017-11" db="EMBL/GenBank/DDBJ databases">
        <title>The sensing device of the deep-sea amphipod.</title>
        <authorList>
            <person name="Kobayashi H."/>
            <person name="Nagahama T."/>
            <person name="Arai W."/>
            <person name="Sasagawa Y."/>
            <person name="Umeda M."/>
            <person name="Hayashi T."/>
            <person name="Nikaido I."/>
            <person name="Watanabe H."/>
            <person name="Oguri K."/>
            <person name="Kitazato H."/>
            <person name="Fujioka K."/>
            <person name="Kido Y."/>
            <person name="Takami H."/>
        </authorList>
    </citation>
    <scope>NUCLEOTIDE SEQUENCE</scope>
    <source>
        <tissue evidence="19">Whole body</tissue>
    </source>
</reference>
<evidence type="ECO:0000313" key="19">
    <source>
        <dbReference type="EMBL" id="LAC21503.1"/>
    </source>
</evidence>
<evidence type="ECO:0000256" key="7">
    <source>
        <dbReference type="ARBA" id="ARBA00047368"/>
    </source>
</evidence>
<evidence type="ECO:0000256" key="5">
    <source>
        <dbReference type="ARBA" id="ARBA00022989"/>
    </source>
</evidence>
<dbReference type="PANTHER" id="PTHR10989:SF16">
    <property type="entry name" value="AT02829P-RELATED"/>
    <property type="match status" value="1"/>
</dbReference>
<sequence>MGSVSLLCHLVLSVFYTYSIYVYIYELVPPEELNLIRNANYGPFKYLTFWDLLMQWLWFTLAVLGGLTGGSQYRRGKPMLQRILDFLFTAILFPIALFVSVSFWTLFIIDREMIFPVIYDTFFPLWLNHAIHTLPTIAVVGELLCCMHTFPSQRTGFLTIAAAALTYLLWVCYIAYNTGHWVYPILAQLHTVGRAGFIAGCCMVTGIFYFIGYGLQALRWGHESRHEDLIYHKRK</sequence>
<comment type="catalytic activity">
    <reaction evidence="14">
        <text>13-(9Z-octadecenoyloxy)-octadecanoate + H2O = 13-hydroxy-octadecanoate + (9Z)-octadecenoate + H(+)</text>
        <dbReference type="Rhea" id="RHEA:52064"/>
        <dbReference type="ChEBI" id="CHEBI:15377"/>
        <dbReference type="ChEBI" id="CHEBI:15378"/>
        <dbReference type="ChEBI" id="CHEBI:30823"/>
        <dbReference type="ChEBI" id="CHEBI:136303"/>
        <dbReference type="ChEBI" id="CHEBI:136304"/>
    </reaction>
    <physiologicalReaction direction="left-to-right" evidence="14">
        <dbReference type="Rhea" id="RHEA:52065"/>
    </physiologicalReaction>
</comment>
<evidence type="ECO:0000256" key="2">
    <source>
        <dbReference type="ARBA" id="ARBA00004127"/>
    </source>
</evidence>
<comment type="catalytic activity">
    <reaction evidence="9">
        <text>9-hexadecanoyloxy-octadecanoate + H2O = 9-hydroxy-octadecanoate + hexadecanoate + H(+)</text>
        <dbReference type="Rhea" id="RHEA:52052"/>
        <dbReference type="ChEBI" id="CHEBI:7896"/>
        <dbReference type="ChEBI" id="CHEBI:15377"/>
        <dbReference type="ChEBI" id="CHEBI:15378"/>
        <dbReference type="ChEBI" id="CHEBI:83670"/>
        <dbReference type="ChEBI" id="CHEBI:136286"/>
    </reaction>
    <physiologicalReaction direction="left-to-right" evidence="9">
        <dbReference type="Rhea" id="RHEA:52053"/>
    </physiologicalReaction>
</comment>
<feature type="transmembrane region" description="Helical" evidence="17">
    <location>
        <begin position="129"/>
        <end position="150"/>
    </location>
</feature>
<protein>
    <submittedName>
        <fullName evidence="18">Androgen-induced gene 1 protein-like</fullName>
    </submittedName>
</protein>
<evidence type="ECO:0000256" key="12">
    <source>
        <dbReference type="ARBA" id="ARBA00048800"/>
    </source>
</evidence>